<evidence type="ECO:0000313" key="1">
    <source>
        <dbReference type="EMBL" id="ARZ72544.1"/>
    </source>
</evidence>
<sequence length="63" mass="6479">MISVGGSWGTLSEIALAGRRGDIPAVCLAGWQVSDRTGSPVMGLVHAATPEEAVTTVLAVRYP</sequence>
<reference evidence="1 2" key="1">
    <citation type="submission" date="2017-06" db="EMBL/GenBank/DDBJ databases">
        <title>Streptomyces albireticuli Genome sequencing and assembly.</title>
        <authorList>
            <person name="Wang Y."/>
            <person name="Du B."/>
            <person name="Ding Y."/>
            <person name="Liu H."/>
            <person name="Hou Q."/>
            <person name="Liu K."/>
            <person name="Yao L."/>
            <person name="Wang C."/>
        </authorList>
    </citation>
    <scope>NUCLEOTIDE SEQUENCE [LARGE SCALE GENOMIC DNA]</scope>
    <source>
        <strain evidence="1 2">MDJK11</strain>
    </source>
</reference>
<name>A0A1Z2LE19_9ACTN</name>
<proteinExistence type="predicted"/>
<accession>A0A1Z2LE19</accession>
<gene>
    <name evidence="1" type="ORF">SMD11_6968</name>
</gene>
<dbReference type="AlphaFoldDB" id="A0A1Z2LE19"/>
<dbReference type="EMBL" id="CP021744">
    <property type="protein sequence ID" value="ARZ72544.1"/>
    <property type="molecule type" value="Genomic_DNA"/>
</dbReference>
<evidence type="ECO:0000313" key="2">
    <source>
        <dbReference type="Proteomes" id="UP000195755"/>
    </source>
</evidence>
<organism evidence="1 2">
    <name type="scientific">Streptomyces albireticuli</name>
    <dbReference type="NCBI Taxonomy" id="1940"/>
    <lineage>
        <taxon>Bacteria</taxon>
        <taxon>Bacillati</taxon>
        <taxon>Actinomycetota</taxon>
        <taxon>Actinomycetes</taxon>
        <taxon>Kitasatosporales</taxon>
        <taxon>Streptomycetaceae</taxon>
        <taxon>Streptomyces</taxon>
    </lineage>
</organism>
<protein>
    <submittedName>
        <fullName evidence="1">Dethiobiotin synthetase (DTB synthetase) (DTBS)</fullName>
    </submittedName>
</protein>
<dbReference type="KEGG" id="salj:SMD11_6968"/>
<dbReference type="Proteomes" id="UP000195755">
    <property type="component" value="Chromosome"/>
</dbReference>